<feature type="domain" description="Fibronectin type-III" evidence="2">
    <location>
        <begin position="321"/>
        <end position="416"/>
    </location>
</feature>
<dbReference type="EMBL" id="DXCC01000030">
    <property type="protein sequence ID" value="HIZ15815.1"/>
    <property type="molecule type" value="Genomic_DNA"/>
</dbReference>
<dbReference type="AlphaFoldDB" id="A0A9D2DEZ0"/>
<dbReference type="PROSITE" id="PS51257">
    <property type="entry name" value="PROKAR_LIPOPROTEIN"/>
    <property type="match status" value="1"/>
</dbReference>
<name>A0A9D2DEZ0_9BACT</name>
<dbReference type="InterPro" id="IPR036116">
    <property type="entry name" value="FN3_sf"/>
</dbReference>
<feature type="chain" id="PRO_5038539681" evidence="1">
    <location>
        <begin position="21"/>
        <end position="573"/>
    </location>
</feature>
<dbReference type="Gene3D" id="2.60.40.10">
    <property type="entry name" value="Immunoglobulins"/>
    <property type="match status" value="2"/>
</dbReference>
<dbReference type="InterPro" id="IPR013783">
    <property type="entry name" value="Ig-like_fold"/>
</dbReference>
<protein>
    <submittedName>
        <fullName evidence="3">Fibronectin type III domain-containing protein</fullName>
    </submittedName>
</protein>
<evidence type="ECO:0000256" key="1">
    <source>
        <dbReference type="SAM" id="SignalP"/>
    </source>
</evidence>
<evidence type="ECO:0000313" key="3">
    <source>
        <dbReference type="EMBL" id="HIZ15815.1"/>
    </source>
</evidence>
<keyword evidence="1" id="KW-0732">Signal</keyword>
<sequence length="573" mass="63826">MKLRIISVALVPLILGLACSKSPSMSEPSDCVPLTANNHYDELMSNLAQAVNKAAINSPEFRQIVHQQVNQQFDGDYDLLLQTAAPIQITPTEDCIVTRSNGSFSIGDMLEQYYPEQATRSSDKSIIEELTEQYPNLQISIPVHAEEWNPEEFTPKVCFIPSDYVDLKTETVPGYDADGNPIIIDAINEPDEPVIVIGLNERANSNIGIGGWGGGGGITPPTQSAPIVSGSYVNNTVVLNWTQPLSVGSTVSQFKVYRSDLTSNGEYEVIATLDVSARTYTDRNVTANRSYAYKVAAVFGSFTLKYSTPIVIETNYSKPDPVTNLTVDAIGMQRLKVEWENPDDEFYTTRIERLNGNDNQPYQVIATIDPQENIYLDTNIEPGVKYTYRVRKIDSQGRLSDAVTNYSYATFRNPDSISKIYLKQITCDLNAVEGWLLGKPEFQIKVAGQNNNFEAAYLSSGYVKFDSRSSASQIFENVLLYNWSYFNHLDYYPALTFAIEELDNGPANTVNIRVAFAIKAAEAINIELSAEIPITFATEGEYCGTCWIMYFEDPEAWLDYPSNGVRMLISEEP</sequence>
<gene>
    <name evidence="3" type="ORF">H9816_07915</name>
</gene>
<dbReference type="Proteomes" id="UP000824014">
    <property type="component" value="Unassembled WGS sequence"/>
</dbReference>
<dbReference type="InterPro" id="IPR003961">
    <property type="entry name" value="FN3_dom"/>
</dbReference>
<dbReference type="SMART" id="SM00060">
    <property type="entry name" value="FN3"/>
    <property type="match status" value="2"/>
</dbReference>
<organism evidence="3 4">
    <name type="scientific">Candidatus Tidjanibacter faecipullorum</name>
    <dbReference type="NCBI Taxonomy" id="2838766"/>
    <lineage>
        <taxon>Bacteria</taxon>
        <taxon>Pseudomonadati</taxon>
        <taxon>Bacteroidota</taxon>
        <taxon>Bacteroidia</taxon>
        <taxon>Bacteroidales</taxon>
        <taxon>Rikenellaceae</taxon>
        <taxon>Tidjanibacter</taxon>
    </lineage>
</organism>
<reference evidence="3" key="2">
    <citation type="submission" date="2021-04" db="EMBL/GenBank/DDBJ databases">
        <authorList>
            <person name="Gilroy R."/>
        </authorList>
    </citation>
    <scope>NUCLEOTIDE SEQUENCE</scope>
    <source>
        <strain evidence="3">ChiHjej11B10-19426</strain>
    </source>
</reference>
<evidence type="ECO:0000313" key="4">
    <source>
        <dbReference type="Proteomes" id="UP000824014"/>
    </source>
</evidence>
<accession>A0A9D2DEZ0</accession>
<proteinExistence type="predicted"/>
<comment type="caution">
    <text evidence="3">The sequence shown here is derived from an EMBL/GenBank/DDBJ whole genome shotgun (WGS) entry which is preliminary data.</text>
</comment>
<reference evidence="3" key="1">
    <citation type="journal article" date="2021" name="PeerJ">
        <title>Extensive microbial diversity within the chicken gut microbiome revealed by metagenomics and culture.</title>
        <authorList>
            <person name="Gilroy R."/>
            <person name="Ravi A."/>
            <person name="Getino M."/>
            <person name="Pursley I."/>
            <person name="Horton D.L."/>
            <person name="Alikhan N.F."/>
            <person name="Baker D."/>
            <person name="Gharbi K."/>
            <person name="Hall N."/>
            <person name="Watson M."/>
            <person name="Adriaenssens E.M."/>
            <person name="Foster-Nyarko E."/>
            <person name="Jarju S."/>
            <person name="Secka A."/>
            <person name="Antonio M."/>
            <person name="Oren A."/>
            <person name="Chaudhuri R.R."/>
            <person name="La Ragione R."/>
            <person name="Hildebrand F."/>
            <person name="Pallen M.J."/>
        </authorList>
    </citation>
    <scope>NUCLEOTIDE SEQUENCE</scope>
    <source>
        <strain evidence="3">ChiHjej11B10-19426</strain>
    </source>
</reference>
<feature type="domain" description="Fibronectin type-III" evidence="2">
    <location>
        <begin position="220"/>
        <end position="317"/>
    </location>
</feature>
<evidence type="ECO:0000259" key="2">
    <source>
        <dbReference type="PROSITE" id="PS50853"/>
    </source>
</evidence>
<dbReference type="CDD" id="cd00063">
    <property type="entry name" value="FN3"/>
    <property type="match status" value="2"/>
</dbReference>
<dbReference type="PROSITE" id="PS50853">
    <property type="entry name" value="FN3"/>
    <property type="match status" value="2"/>
</dbReference>
<dbReference type="SUPFAM" id="SSF49265">
    <property type="entry name" value="Fibronectin type III"/>
    <property type="match status" value="1"/>
</dbReference>
<feature type="signal peptide" evidence="1">
    <location>
        <begin position="1"/>
        <end position="20"/>
    </location>
</feature>